<dbReference type="AlphaFoldDB" id="A0A2P2IZY6"/>
<evidence type="ECO:0000313" key="1">
    <source>
        <dbReference type="EMBL" id="MBW86793.1"/>
    </source>
</evidence>
<accession>A0A2P2IZY6</accession>
<organism evidence="1">
    <name type="scientific">Rhizophora mucronata</name>
    <name type="common">Asiatic mangrove</name>
    <dbReference type="NCBI Taxonomy" id="61149"/>
    <lineage>
        <taxon>Eukaryota</taxon>
        <taxon>Viridiplantae</taxon>
        <taxon>Streptophyta</taxon>
        <taxon>Embryophyta</taxon>
        <taxon>Tracheophyta</taxon>
        <taxon>Spermatophyta</taxon>
        <taxon>Magnoliopsida</taxon>
        <taxon>eudicotyledons</taxon>
        <taxon>Gunneridae</taxon>
        <taxon>Pentapetalae</taxon>
        <taxon>rosids</taxon>
        <taxon>fabids</taxon>
        <taxon>Malpighiales</taxon>
        <taxon>Rhizophoraceae</taxon>
        <taxon>Rhizophora</taxon>
    </lineage>
</organism>
<name>A0A2P2IZY6_RHIMU</name>
<protein>
    <submittedName>
        <fullName evidence="1">Uncharacterized protein</fullName>
    </submittedName>
</protein>
<reference evidence="1" key="1">
    <citation type="submission" date="2018-02" db="EMBL/GenBank/DDBJ databases">
        <title>Rhizophora mucronata_Transcriptome.</title>
        <authorList>
            <person name="Meera S.P."/>
            <person name="Sreeshan A."/>
            <person name="Augustine A."/>
        </authorList>
    </citation>
    <scope>NUCLEOTIDE SEQUENCE</scope>
    <source>
        <tissue evidence="1">Leaf</tissue>
    </source>
</reference>
<dbReference type="EMBL" id="GGEC01006310">
    <property type="protein sequence ID" value="MBW86793.1"/>
    <property type="molecule type" value="Transcribed_RNA"/>
</dbReference>
<proteinExistence type="predicted"/>
<sequence>MDHICPRCGVLAKVGVYFISPLSFCLRDVLHLDVDEWFRSVYELKQPEVIRRWQQRWHGLCGEQGTCCIWKSRRWSGKGVIISVPLKLHSDFHCTNTPPNPSP</sequence>